<feature type="compositionally biased region" description="Low complexity" evidence="1">
    <location>
        <begin position="1"/>
        <end position="10"/>
    </location>
</feature>
<feature type="transmembrane region" description="Helical" evidence="2">
    <location>
        <begin position="45"/>
        <end position="67"/>
    </location>
</feature>
<name>A0ABW5XCZ9_9MICO</name>
<evidence type="ECO:0008006" key="5">
    <source>
        <dbReference type="Google" id="ProtNLM"/>
    </source>
</evidence>
<feature type="region of interest" description="Disordered" evidence="1">
    <location>
        <begin position="1"/>
        <end position="42"/>
    </location>
</feature>
<dbReference type="EMBL" id="JBHUOP010000001">
    <property type="protein sequence ID" value="MFD2839264.1"/>
    <property type="molecule type" value="Genomic_DNA"/>
</dbReference>
<keyword evidence="2" id="KW-1133">Transmembrane helix</keyword>
<feature type="transmembrane region" description="Helical" evidence="2">
    <location>
        <begin position="145"/>
        <end position="162"/>
    </location>
</feature>
<evidence type="ECO:0000256" key="1">
    <source>
        <dbReference type="SAM" id="MobiDB-lite"/>
    </source>
</evidence>
<accession>A0ABW5XCZ9</accession>
<keyword evidence="2" id="KW-0472">Membrane</keyword>
<reference evidence="4" key="1">
    <citation type="journal article" date="2019" name="Int. J. Syst. Evol. Microbiol.">
        <title>The Global Catalogue of Microorganisms (GCM) 10K type strain sequencing project: providing services to taxonomists for standard genome sequencing and annotation.</title>
        <authorList>
            <consortium name="The Broad Institute Genomics Platform"/>
            <consortium name="The Broad Institute Genome Sequencing Center for Infectious Disease"/>
            <person name="Wu L."/>
            <person name="Ma J."/>
        </authorList>
    </citation>
    <scope>NUCLEOTIDE SEQUENCE [LARGE SCALE GENOMIC DNA]</scope>
    <source>
        <strain evidence="4">KCTC 33576</strain>
    </source>
</reference>
<dbReference type="Proteomes" id="UP001597391">
    <property type="component" value="Unassembled WGS sequence"/>
</dbReference>
<sequence>MSLSGASSDSGSDEPQGKKSLEERLNDRLDASSGRESGVGSTGRGFGRILVAVYAILAIAATARGAWQLIDHGHEAPLAYSLSLLAGIIYIVATVALAKGSGVWRRVAWGAVVFEAVGVLAVGISTLVSSDAFPDKTVWSNFGQGYGYIPLVLPFVGIFWLWKTSAGRQSVGTDEA</sequence>
<organism evidence="3 4">
    <name type="scientific">Populibacterium corticicola</name>
    <dbReference type="NCBI Taxonomy" id="1812826"/>
    <lineage>
        <taxon>Bacteria</taxon>
        <taxon>Bacillati</taxon>
        <taxon>Actinomycetota</taxon>
        <taxon>Actinomycetes</taxon>
        <taxon>Micrococcales</taxon>
        <taxon>Jonesiaceae</taxon>
        <taxon>Populibacterium</taxon>
    </lineage>
</organism>
<keyword evidence="4" id="KW-1185">Reference proteome</keyword>
<protein>
    <recommendedName>
        <fullName evidence="5">Integral membrane protein</fullName>
    </recommendedName>
</protein>
<evidence type="ECO:0000313" key="3">
    <source>
        <dbReference type="EMBL" id="MFD2839264.1"/>
    </source>
</evidence>
<proteinExistence type="predicted"/>
<feature type="transmembrane region" description="Helical" evidence="2">
    <location>
        <begin position="79"/>
        <end position="98"/>
    </location>
</feature>
<feature type="transmembrane region" description="Helical" evidence="2">
    <location>
        <begin position="107"/>
        <end position="125"/>
    </location>
</feature>
<gene>
    <name evidence="3" type="ORF">ACFSYH_01600</name>
</gene>
<dbReference type="RefSeq" id="WP_377464708.1">
    <property type="nucleotide sequence ID" value="NZ_JBHUOP010000001.1"/>
</dbReference>
<feature type="compositionally biased region" description="Basic and acidic residues" evidence="1">
    <location>
        <begin position="15"/>
        <end position="30"/>
    </location>
</feature>
<comment type="caution">
    <text evidence="3">The sequence shown here is derived from an EMBL/GenBank/DDBJ whole genome shotgun (WGS) entry which is preliminary data.</text>
</comment>
<evidence type="ECO:0000256" key="2">
    <source>
        <dbReference type="SAM" id="Phobius"/>
    </source>
</evidence>
<evidence type="ECO:0000313" key="4">
    <source>
        <dbReference type="Proteomes" id="UP001597391"/>
    </source>
</evidence>
<keyword evidence="2" id="KW-0812">Transmembrane</keyword>